<sequence length="297" mass="32111">MHEGEFGLTDDTAARLIARRFPELALMPLRRVRTAGTVNTIFRIGDDLAARFPLTGETEAALHSEAAAMTEFAAVCPVASPRPVGIGPSTSEYPSAWSVQTWVPGMTASHDGHAASESLASDVGDVIASLRAADVRGRVFDGHGRGGVLADHDEWVELCIDRSGHLLDAPRVRRLWNTLRGLPSSGPELMSHRDLTPVNLLVSDDRLAGVLDGGGFGPADRALDLVAAWHLFDAPRRRIIRDRLGSGDVEWMRGAAWALQQAMGLGWYYEESNPAMSDLGLSTMRRLLDDPELSSLG</sequence>
<dbReference type="GO" id="GO:0016301">
    <property type="term" value="F:kinase activity"/>
    <property type="evidence" value="ECO:0007669"/>
    <property type="project" value="UniProtKB-KW"/>
</dbReference>
<accession>A0ABS4WPV4</accession>
<evidence type="ECO:0000313" key="2">
    <source>
        <dbReference type="EMBL" id="MBP2378238.1"/>
    </source>
</evidence>
<evidence type="ECO:0000259" key="1">
    <source>
        <dbReference type="Pfam" id="PF01636"/>
    </source>
</evidence>
<dbReference type="SUPFAM" id="SSF56112">
    <property type="entry name" value="Protein kinase-like (PK-like)"/>
    <property type="match status" value="1"/>
</dbReference>
<name>A0ABS4WPV4_9MICO</name>
<keyword evidence="2" id="KW-0808">Transferase</keyword>
<comment type="caution">
    <text evidence="2">The sequence shown here is derived from an EMBL/GenBank/DDBJ whole genome shotgun (WGS) entry which is preliminary data.</text>
</comment>
<dbReference type="Gene3D" id="3.30.200.20">
    <property type="entry name" value="Phosphorylase Kinase, domain 1"/>
    <property type="match status" value="1"/>
</dbReference>
<keyword evidence="3" id="KW-1185">Reference proteome</keyword>
<evidence type="ECO:0000313" key="3">
    <source>
        <dbReference type="Proteomes" id="UP000703720"/>
    </source>
</evidence>
<dbReference type="InterPro" id="IPR002575">
    <property type="entry name" value="Aminoglycoside_PTrfase"/>
</dbReference>
<keyword evidence="2" id="KW-0418">Kinase</keyword>
<reference evidence="2 3" key="1">
    <citation type="submission" date="2021-03" db="EMBL/GenBank/DDBJ databases">
        <title>Sequencing the genomes of 1000 actinobacteria strains.</title>
        <authorList>
            <person name="Klenk H.-P."/>
        </authorList>
    </citation>
    <scope>NUCLEOTIDE SEQUENCE [LARGE SCALE GENOMIC DNA]</scope>
    <source>
        <strain evidence="2 3">DSM 13468</strain>
    </source>
</reference>
<dbReference type="CDD" id="cd05155">
    <property type="entry name" value="APH_ChoK_like_1"/>
    <property type="match status" value="1"/>
</dbReference>
<dbReference type="InterPro" id="IPR011009">
    <property type="entry name" value="Kinase-like_dom_sf"/>
</dbReference>
<dbReference type="Gene3D" id="3.90.1200.10">
    <property type="match status" value="1"/>
</dbReference>
<feature type="domain" description="Aminoglycoside phosphotransferase" evidence="1">
    <location>
        <begin position="35"/>
        <end position="248"/>
    </location>
</feature>
<organism evidence="2 3">
    <name type="scientific">Microbacterium phyllosphaerae</name>
    <dbReference type="NCBI Taxonomy" id="124798"/>
    <lineage>
        <taxon>Bacteria</taxon>
        <taxon>Bacillati</taxon>
        <taxon>Actinomycetota</taxon>
        <taxon>Actinomycetes</taxon>
        <taxon>Micrococcales</taxon>
        <taxon>Microbacteriaceae</taxon>
        <taxon>Microbacterium</taxon>
    </lineage>
</organism>
<protein>
    <submittedName>
        <fullName evidence="2">Aminoglycoside phosphotransferase (APT) family kinase protein</fullName>
    </submittedName>
</protein>
<dbReference type="PANTHER" id="PTHR21310:SF42">
    <property type="entry name" value="BIFUNCTIONAL AAC_APH"/>
    <property type="match status" value="1"/>
</dbReference>
<dbReference type="Pfam" id="PF01636">
    <property type="entry name" value="APH"/>
    <property type="match status" value="1"/>
</dbReference>
<dbReference type="PANTHER" id="PTHR21310">
    <property type="entry name" value="AMINOGLYCOSIDE PHOSPHOTRANSFERASE-RELATED-RELATED"/>
    <property type="match status" value="1"/>
</dbReference>
<proteinExistence type="predicted"/>
<dbReference type="EMBL" id="JAGIOA010000001">
    <property type="protein sequence ID" value="MBP2378238.1"/>
    <property type="molecule type" value="Genomic_DNA"/>
</dbReference>
<dbReference type="Proteomes" id="UP000703720">
    <property type="component" value="Unassembled WGS sequence"/>
</dbReference>
<dbReference type="RefSeq" id="WP_210097494.1">
    <property type="nucleotide sequence ID" value="NZ_BAAAIO010000001.1"/>
</dbReference>
<dbReference type="InterPro" id="IPR051678">
    <property type="entry name" value="AGP_Transferase"/>
</dbReference>
<gene>
    <name evidence="2" type="ORF">JOF42_001733</name>
</gene>